<feature type="transmembrane region" description="Helical" evidence="6">
    <location>
        <begin position="358"/>
        <end position="381"/>
    </location>
</feature>
<keyword evidence="8" id="KW-1185">Reference proteome</keyword>
<feature type="transmembrane region" description="Helical" evidence="6">
    <location>
        <begin position="246"/>
        <end position="264"/>
    </location>
</feature>
<dbReference type="InterPro" id="IPR004254">
    <property type="entry name" value="AdipoR/HlyIII-related"/>
</dbReference>
<proteinExistence type="predicted"/>
<keyword evidence="4 6" id="KW-0472">Membrane</keyword>
<organism evidence="7 8">
    <name type="scientific">Chrysochromulina tobinii</name>
    <dbReference type="NCBI Taxonomy" id="1460289"/>
    <lineage>
        <taxon>Eukaryota</taxon>
        <taxon>Haptista</taxon>
        <taxon>Haptophyta</taxon>
        <taxon>Prymnesiophyceae</taxon>
        <taxon>Prymnesiales</taxon>
        <taxon>Chrysochromulinaceae</taxon>
        <taxon>Chrysochromulina</taxon>
    </lineage>
</organism>
<comment type="caution">
    <text evidence="7">The sequence shown here is derived from an EMBL/GenBank/DDBJ whole genome shotgun (WGS) entry which is preliminary data.</text>
</comment>
<dbReference type="EMBL" id="JWZX01001858">
    <property type="protein sequence ID" value="KOO32057.1"/>
    <property type="molecule type" value="Genomic_DNA"/>
</dbReference>
<dbReference type="PANTHER" id="PTHR20855:SF3">
    <property type="entry name" value="LD03007P"/>
    <property type="match status" value="1"/>
</dbReference>
<dbReference type="Pfam" id="PF03006">
    <property type="entry name" value="HlyIII"/>
    <property type="match status" value="1"/>
</dbReference>
<evidence type="ECO:0000256" key="5">
    <source>
        <dbReference type="PIRSR" id="PIRSR604254-1"/>
    </source>
</evidence>
<feature type="binding site" evidence="5">
    <location>
        <position position="268"/>
    </location>
    <ligand>
        <name>Zn(2+)</name>
        <dbReference type="ChEBI" id="CHEBI:29105"/>
    </ligand>
</feature>
<feature type="transmembrane region" description="Helical" evidence="6">
    <location>
        <begin position="393"/>
        <end position="415"/>
    </location>
</feature>
<feature type="transmembrane region" description="Helical" evidence="6">
    <location>
        <begin position="300"/>
        <end position="320"/>
    </location>
</feature>
<feature type="transmembrane region" description="Helical" evidence="6">
    <location>
        <begin position="202"/>
        <end position="226"/>
    </location>
</feature>
<dbReference type="GO" id="GO:0016020">
    <property type="term" value="C:membrane"/>
    <property type="evidence" value="ECO:0007669"/>
    <property type="project" value="UniProtKB-SubCell"/>
</dbReference>
<evidence type="ECO:0000256" key="4">
    <source>
        <dbReference type="ARBA" id="ARBA00023136"/>
    </source>
</evidence>
<dbReference type="SUPFAM" id="SSF52047">
    <property type="entry name" value="RNI-like"/>
    <property type="match status" value="1"/>
</dbReference>
<sequence>MMSANNAGAAVWARELQVAPCPGVLTFIRLRLAELKPERWNGGSGHIKFGDIEMYAFCDFVLREKAPCAIFEHWTHFDGQGCDFGSTGCQMLARVLGLPESCVHTVDLRNQQIGERGTRALTEVLRVNPRVVHVGLYASFISDAGAKLIVDFLREGGEGVRALETLDLSLNMVSFDMCQELQLVRPAELKLVLKGNRVLDEVLNASSHCVGVILVILGTVFLGISVADKPELSIGPDGAVLSNSGYVASISIYLISLFCLYLASTLYHSMFAMGDAVLTVFAVFDQSAIYLLIAGAYTPFLHAICLPHCMLSIVLHLTYYGPFKAGLQVSTYIGMGWAALVCIQDINDRLGAIDKVAGIGQGVWLLFVGGVLYTVGVPFFVRDKRTIGIPDHTIWHLFVMAASAAHYYCVLLYLVPFPYEGVPLPWADACGEACIRV</sequence>
<dbReference type="AlphaFoldDB" id="A0A0M0K0F7"/>
<name>A0A0M0K0F7_9EUKA</name>
<keyword evidence="2 6" id="KW-0812">Transmembrane</keyword>
<gene>
    <name evidence="7" type="ORF">Ctob_007817</name>
</gene>
<dbReference type="PANTHER" id="PTHR20855">
    <property type="entry name" value="ADIPOR/PROGESTIN RECEPTOR-RELATED"/>
    <property type="match status" value="1"/>
</dbReference>
<dbReference type="OrthoDB" id="186812at2759"/>
<accession>A0A0M0K0F7</accession>
<reference evidence="8" key="1">
    <citation type="journal article" date="2015" name="PLoS Genet.">
        <title>Genome Sequence and Transcriptome Analyses of Chrysochromulina tobin: Metabolic Tools for Enhanced Algal Fitness in the Prominent Order Prymnesiales (Haptophyceae).</title>
        <authorList>
            <person name="Hovde B.T."/>
            <person name="Deodato C.R."/>
            <person name="Hunsperger H.M."/>
            <person name="Ryken S.A."/>
            <person name="Yost W."/>
            <person name="Jha R.K."/>
            <person name="Patterson J."/>
            <person name="Monnat R.J. Jr."/>
            <person name="Barlow S.B."/>
            <person name="Starkenburg S.R."/>
            <person name="Cattolico R.A."/>
        </authorList>
    </citation>
    <scope>NUCLEOTIDE SEQUENCE</scope>
    <source>
        <strain evidence="8">CCMP291</strain>
    </source>
</reference>
<keyword evidence="5" id="KW-0479">Metal-binding</keyword>
<dbReference type="InterPro" id="IPR032675">
    <property type="entry name" value="LRR_dom_sf"/>
</dbReference>
<dbReference type="Gene3D" id="3.80.10.10">
    <property type="entry name" value="Ribonuclease Inhibitor"/>
    <property type="match status" value="1"/>
</dbReference>
<protein>
    <submittedName>
        <fullName evidence="7">Hemolysin-3</fullName>
    </submittedName>
</protein>
<evidence type="ECO:0000313" key="8">
    <source>
        <dbReference type="Proteomes" id="UP000037460"/>
    </source>
</evidence>
<feature type="binding site" evidence="5">
    <location>
        <position position="392"/>
    </location>
    <ligand>
        <name>Zn(2+)</name>
        <dbReference type="ChEBI" id="CHEBI:29105"/>
    </ligand>
</feature>
<evidence type="ECO:0000313" key="7">
    <source>
        <dbReference type="EMBL" id="KOO32057.1"/>
    </source>
</evidence>
<evidence type="ECO:0000256" key="1">
    <source>
        <dbReference type="ARBA" id="ARBA00004141"/>
    </source>
</evidence>
<feature type="binding site" evidence="5">
    <location>
        <position position="396"/>
    </location>
    <ligand>
        <name>Zn(2+)</name>
        <dbReference type="ChEBI" id="CHEBI:29105"/>
    </ligand>
</feature>
<evidence type="ECO:0000256" key="2">
    <source>
        <dbReference type="ARBA" id="ARBA00022692"/>
    </source>
</evidence>
<dbReference type="GO" id="GO:0046872">
    <property type="term" value="F:metal ion binding"/>
    <property type="evidence" value="ECO:0007669"/>
    <property type="project" value="UniProtKB-KW"/>
</dbReference>
<evidence type="ECO:0000256" key="3">
    <source>
        <dbReference type="ARBA" id="ARBA00022989"/>
    </source>
</evidence>
<evidence type="ECO:0000256" key="6">
    <source>
        <dbReference type="SAM" id="Phobius"/>
    </source>
</evidence>
<dbReference type="Proteomes" id="UP000037460">
    <property type="component" value="Unassembled WGS sequence"/>
</dbReference>
<comment type="subcellular location">
    <subcellularLocation>
        <location evidence="1">Membrane</location>
        <topology evidence="1">Multi-pass membrane protein</topology>
    </subcellularLocation>
</comment>
<keyword evidence="5" id="KW-0862">Zinc</keyword>
<keyword evidence="3 6" id="KW-1133">Transmembrane helix</keyword>